<dbReference type="GO" id="GO:0006281">
    <property type="term" value="P:DNA repair"/>
    <property type="evidence" value="ECO:0007669"/>
    <property type="project" value="UniProtKB-UniRule"/>
</dbReference>
<dbReference type="EC" id="5.6.2.4" evidence="13"/>
<dbReference type="Pfam" id="PF01336">
    <property type="entry name" value="tRNA_anti-codon"/>
    <property type="match status" value="1"/>
</dbReference>
<feature type="region of interest" description="Disordered" evidence="14">
    <location>
        <begin position="513"/>
        <end position="538"/>
    </location>
</feature>
<dbReference type="CDD" id="cd04488">
    <property type="entry name" value="RecG_wedge_OBF"/>
    <property type="match status" value="1"/>
</dbReference>
<evidence type="ECO:0000256" key="4">
    <source>
        <dbReference type="ARBA" id="ARBA00022801"/>
    </source>
</evidence>
<evidence type="ECO:0000256" key="14">
    <source>
        <dbReference type="SAM" id="MobiDB-lite"/>
    </source>
</evidence>
<dbReference type="PROSITE" id="PS51192">
    <property type="entry name" value="HELICASE_ATP_BIND_1"/>
    <property type="match status" value="1"/>
</dbReference>
<dbReference type="Pfam" id="PF00270">
    <property type="entry name" value="DEAD"/>
    <property type="match status" value="1"/>
</dbReference>
<sequence>MDLVPALEEPLKKVLGPATAKVMAEHLGLHTVGDLLHHYPRRYEERGRLTHLADLPMDEHVTVVAQVADARLHTFASAKAPRGKGQRLEVTITDGSGRLQLVFFGNGVHKPHKELLPGTRALFAGKVSVFNRRLQLAHPAYELLRGDTEDPAETADSWAGALIPIYPATAKLESWKLAKAVQTVLPSAQEAVDPLPESLRAGRGVVSLPEALLKIHRPHTKADVEDARTRLKWDEAFVLQVALARRRHADAQLPAVARRPAPDGLLTAFDARLPFTLTDGQRKVSEEIFADLATEHPMHRLLQGEVGSGKTMVALRAMLAVVDAGGQAAMLAPTEVLAQQHHRSVTEMMGDLAEGGMLGGSEHATKVVLLTGSMGAAARRQALLDLATAEAGIVIGTHALIEDKVQFHDLGLVVVDEQHRFGVEQRDALRGKGKQPPHLLVMTATPIPRTVAMTVFGDLETSVLDQLPAGRSPIASHVVPAADKPHFLARAWERVREEVANGHQAYVVCPRIGDEEGGADGAKKKKAPDDGADGADRRPPLAVLDVADQLAKGPLQGLRVEVLHGRMQPDDKDAVMRRFSAGETDVLVATTVIEVGVNVPNATAMVVMDADRFGVSQLHQLRGRVGRGSAAGLCLLVTEMPEASAARQRLNAVASTLDGFELSRIDLEQRREGDVLGQAQSGARTSLRMLAVIEDEEIITEAREEAAAVVAADPDLTRLPGLRTALDALLDAEREQYLDKG</sequence>
<keyword evidence="9 13" id="KW-0234">DNA repair</keyword>
<reference evidence="17" key="1">
    <citation type="journal article" date="2014" name="Int. J. Syst. Evol. Microbiol.">
        <title>Complete genome sequence of Corynebacterium casei LMG S-19264T (=DSM 44701T), isolated from a smear-ripened cheese.</title>
        <authorList>
            <consortium name="US DOE Joint Genome Institute (JGI-PGF)"/>
            <person name="Walter F."/>
            <person name="Albersmeier A."/>
            <person name="Kalinowski J."/>
            <person name="Ruckert C."/>
        </authorList>
    </citation>
    <scope>NUCLEOTIDE SEQUENCE</scope>
    <source>
        <strain evidence="17">JCM 3131</strain>
    </source>
</reference>
<evidence type="ECO:0000256" key="7">
    <source>
        <dbReference type="ARBA" id="ARBA00023125"/>
    </source>
</evidence>
<dbReference type="Proteomes" id="UP000620156">
    <property type="component" value="Unassembled WGS sequence"/>
</dbReference>
<evidence type="ECO:0000256" key="9">
    <source>
        <dbReference type="ARBA" id="ARBA00023204"/>
    </source>
</evidence>
<dbReference type="SUPFAM" id="SSF52540">
    <property type="entry name" value="P-loop containing nucleoside triphosphate hydrolases"/>
    <property type="match status" value="2"/>
</dbReference>
<evidence type="ECO:0000256" key="12">
    <source>
        <dbReference type="ARBA" id="ARBA00048988"/>
    </source>
</evidence>
<feature type="domain" description="Helicase C-terminal" evidence="16">
    <location>
        <begin position="487"/>
        <end position="668"/>
    </location>
</feature>
<gene>
    <name evidence="17" type="primary">recG</name>
    <name evidence="17" type="ORF">GCM10010145_45900</name>
</gene>
<comment type="caution">
    <text evidence="17">The sequence shown here is derived from an EMBL/GenBank/DDBJ whole genome shotgun (WGS) entry which is preliminary data.</text>
</comment>
<keyword evidence="18" id="KW-1185">Reference proteome</keyword>
<evidence type="ECO:0000256" key="6">
    <source>
        <dbReference type="ARBA" id="ARBA00022840"/>
    </source>
</evidence>
<accession>A0A918BJ31</accession>
<dbReference type="GO" id="GO:0043138">
    <property type="term" value="F:3'-5' DNA helicase activity"/>
    <property type="evidence" value="ECO:0007669"/>
    <property type="project" value="UniProtKB-EC"/>
</dbReference>
<dbReference type="AlphaFoldDB" id="A0A918BJ31"/>
<evidence type="ECO:0000313" key="18">
    <source>
        <dbReference type="Proteomes" id="UP000620156"/>
    </source>
</evidence>
<protein>
    <recommendedName>
        <fullName evidence="13">ATP-dependent DNA helicase RecG</fullName>
        <ecNumber evidence="13">5.6.2.4</ecNumber>
    </recommendedName>
</protein>
<keyword evidence="5 13" id="KW-0347">Helicase</keyword>
<dbReference type="GO" id="GO:0003677">
    <property type="term" value="F:DNA binding"/>
    <property type="evidence" value="ECO:0007669"/>
    <property type="project" value="UniProtKB-KW"/>
</dbReference>
<keyword evidence="6 13" id="KW-0067">ATP-binding</keyword>
<dbReference type="SMART" id="SM00487">
    <property type="entry name" value="DEXDc"/>
    <property type="match status" value="1"/>
</dbReference>
<proteinExistence type="inferred from homology"/>
<evidence type="ECO:0000256" key="5">
    <source>
        <dbReference type="ARBA" id="ARBA00022806"/>
    </source>
</evidence>
<dbReference type="GO" id="GO:0005524">
    <property type="term" value="F:ATP binding"/>
    <property type="evidence" value="ECO:0007669"/>
    <property type="project" value="UniProtKB-KW"/>
</dbReference>
<keyword evidence="7" id="KW-0238">DNA-binding</keyword>
<comment type="similarity">
    <text evidence="1 13">Belongs to the helicase family. RecG subfamily.</text>
</comment>
<comment type="catalytic activity">
    <reaction evidence="11 13">
        <text>Couples ATP hydrolysis with the unwinding of duplex DNA by translocating in the 3'-5' direction.</text>
        <dbReference type="EC" id="5.6.2.4"/>
    </reaction>
</comment>
<dbReference type="PANTHER" id="PTHR47964:SF1">
    <property type="entry name" value="ATP-DEPENDENT DNA HELICASE HOMOLOG RECG, CHLOROPLASTIC"/>
    <property type="match status" value="1"/>
</dbReference>
<evidence type="ECO:0000256" key="1">
    <source>
        <dbReference type="ARBA" id="ARBA00007504"/>
    </source>
</evidence>
<dbReference type="CDD" id="cd17992">
    <property type="entry name" value="DEXHc_RecG"/>
    <property type="match status" value="1"/>
</dbReference>
<evidence type="ECO:0000313" key="17">
    <source>
        <dbReference type="EMBL" id="GGQ70996.1"/>
    </source>
</evidence>
<dbReference type="InterPro" id="IPR014001">
    <property type="entry name" value="Helicase_ATP-bd"/>
</dbReference>
<dbReference type="Gene3D" id="2.40.50.140">
    <property type="entry name" value="Nucleic acid-binding proteins"/>
    <property type="match status" value="1"/>
</dbReference>
<dbReference type="FunFam" id="2.40.50.140:FF:000186">
    <property type="entry name" value="ATP-dependent DNA helicase RecG"/>
    <property type="match status" value="1"/>
</dbReference>
<keyword evidence="8 13" id="KW-0233">DNA recombination</keyword>
<comment type="catalytic activity">
    <reaction evidence="12 13">
        <text>ATP + H2O = ADP + phosphate + H(+)</text>
        <dbReference type="Rhea" id="RHEA:13065"/>
        <dbReference type="ChEBI" id="CHEBI:15377"/>
        <dbReference type="ChEBI" id="CHEBI:15378"/>
        <dbReference type="ChEBI" id="CHEBI:30616"/>
        <dbReference type="ChEBI" id="CHEBI:43474"/>
        <dbReference type="ChEBI" id="CHEBI:456216"/>
        <dbReference type="EC" id="5.6.2.4"/>
    </reaction>
</comment>
<keyword evidence="3 13" id="KW-0227">DNA damage</keyword>
<dbReference type="Pfam" id="PF00271">
    <property type="entry name" value="Helicase_C"/>
    <property type="match status" value="1"/>
</dbReference>
<dbReference type="SMART" id="SM00490">
    <property type="entry name" value="HELICc"/>
    <property type="match status" value="1"/>
</dbReference>
<dbReference type="InterPro" id="IPR047112">
    <property type="entry name" value="RecG/Mfd"/>
</dbReference>
<evidence type="ECO:0000259" key="15">
    <source>
        <dbReference type="PROSITE" id="PS51192"/>
    </source>
</evidence>
<keyword evidence="4 13" id="KW-0378">Hydrolase</keyword>
<evidence type="ECO:0000259" key="16">
    <source>
        <dbReference type="PROSITE" id="PS51194"/>
    </source>
</evidence>
<keyword evidence="2 13" id="KW-0547">Nucleotide-binding</keyword>
<dbReference type="InterPro" id="IPR012340">
    <property type="entry name" value="NA-bd_OB-fold"/>
</dbReference>
<dbReference type="GO" id="GO:0016787">
    <property type="term" value="F:hydrolase activity"/>
    <property type="evidence" value="ECO:0007669"/>
    <property type="project" value="UniProtKB-KW"/>
</dbReference>
<dbReference type="InterPro" id="IPR004609">
    <property type="entry name" value="ATP-dep_DNA_helicase_RecG"/>
</dbReference>
<dbReference type="RefSeq" id="WP_189218769.1">
    <property type="nucleotide sequence ID" value="NZ_BMQK01000011.1"/>
</dbReference>
<dbReference type="EMBL" id="BMQK01000011">
    <property type="protein sequence ID" value="GGQ70996.1"/>
    <property type="molecule type" value="Genomic_DNA"/>
</dbReference>
<evidence type="ECO:0000256" key="2">
    <source>
        <dbReference type="ARBA" id="ARBA00022741"/>
    </source>
</evidence>
<organism evidence="17 18">
    <name type="scientific">Streptomyces ruber</name>
    <dbReference type="NCBI Taxonomy" id="83378"/>
    <lineage>
        <taxon>Bacteria</taxon>
        <taxon>Bacillati</taxon>
        <taxon>Actinomycetota</taxon>
        <taxon>Actinomycetes</taxon>
        <taxon>Kitasatosporales</taxon>
        <taxon>Streptomycetaceae</taxon>
        <taxon>Streptomyces</taxon>
    </lineage>
</organism>
<dbReference type="PROSITE" id="PS51194">
    <property type="entry name" value="HELICASE_CTER"/>
    <property type="match status" value="1"/>
</dbReference>
<evidence type="ECO:0000256" key="8">
    <source>
        <dbReference type="ARBA" id="ARBA00023172"/>
    </source>
</evidence>
<comment type="function">
    <text evidence="13">Plays a critical role in recombination and DNA repair. Helps process Holliday junction intermediates to mature products by catalyzing branch migration. Has replication fork regression activity, unwinds stalled or blocked replication forks to make a HJ that can be resolved. Has a DNA unwinding activity characteristic of a DNA helicase with 3'-5' polarity.</text>
</comment>
<dbReference type="InterPro" id="IPR011545">
    <property type="entry name" value="DEAD/DEAH_box_helicase_dom"/>
</dbReference>
<dbReference type="InterPro" id="IPR001650">
    <property type="entry name" value="Helicase_C-like"/>
</dbReference>
<dbReference type="NCBIfam" id="TIGR00643">
    <property type="entry name" value="recG"/>
    <property type="match status" value="1"/>
</dbReference>
<dbReference type="NCBIfam" id="NF008167">
    <property type="entry name" value="PRK10917.2-1"/>
    <property type="match status" value="1"/>
</dbReference>
<dbReference type="SUPFAM" id="SSF50249">
    <property type="entry name" value="Nucleic acid-binding proteins"/>
    <property type="match status" value="1"/>
</dbReference>
<feature type="domain" description="Helicase ATP-binding" evidence="15">
    <location>
        <begin position="291"/>
        <end position="464"/>
    </location>
</feature>
<evidence type="ECO:0000256" key="10">
    <source>
        <dbReference type="ARBA" id="ARBA00023235"/>
    </source>
</evidence>
<dbReference type="PANTHER" id="PTHR47964">
    <property type="entry name" value="ATP-DEPENDENT DNA HELICASE HOMOLOG RECG, CHLOROPLASTIC"/>
    <property type="match status" value="1"/>
</dbReference>
<dbReference type="GO" id="GO:0006310">
    <property type="term" value="P:DNA recombination"/>
    <property type="evidence" value="ECO:0007669"/>
    <property type="project" value="UniProtKB-UniRule"/>
</dbReference>
<reference evidence="17" key="2">
    <citation type="submission" date="2020-09" db="EMBL/GenBank/DDBJ databases">
        <authorList>
            <person name="Sun Q."/>
            <person name="Ohkuma M."/>
        </authorList>
    </citation>
    <scope>NUCLEOTIDE SEQUENCE</scope>
    <source>
        <strain evidence="17">JCM 3131</strain>
    </source>
</reference>
<name>A0A918BJ31_9ACTN</name>
<dbReference type="Gene3D" id="3.40.50.300">
    <property type="entry name" value="P-loop containing nucleotide triphosphate hydrolases"/>
    <property type="match status" value="2"/>
</dbReference>
<evidence type="ECO:0000256" key="11">
    <source>
        <dbReference type="ARBA" id="ARBA00034617"/>
    </source>
</evidence>
<dbReference type="InterPro" id="IPR004365">
    <property type="entry name" value="NA-bd_OB_tRNA"/>
</dbReference>
<evidence type="ECO:0000256" key="3">
    <source>
        <dbReference type="ARBA" id="ARBA00022763"/>
    </source>
</evidence>
<evidence type="ECO:0000256" key="13">
    <source>
        <dbReference type="RuleBase" id="RU363016"/>
    </source>
</evidence>
<keyword evidence="10" id="KW-0413">Isomerase</keyword>
<dbReference type="InterPro" id="IPR027417">
    <property type="entry name" value="P-loop_NTPase"/>
</dbReference>